<comment type="caution">
    <text evidence="1">The sequence shown here is derived from an EMBL/GenBank/DDBJ whole genome shotgun (WGS) entry which is preliminary data.</text>
</comment>
<evidence type="ECO:0000313" key="1">
    <source>
        <dbReference type="EMBL" id="OQR76943.1"/>
    </source>
</evidence>
<sequence>MKAYISMIFIKLAAVSAVLMLLQLSFPIKAAPAFELMKDFDAEKLQNLRWWVTHRAQRLRRGHLDRCLAVTFNRRFNNHQLYMEIDHESSGAIDKAYYPADFDSMGFTFKMDDNETGRIDIVDTDYTTYFIGYLSLEKRKAEFLFTWANVSKPEGALLEKMSERLMEIAGVGMDALEPVDNDNCPETGR</sequence>
<dbReference type="EMBL" id="MNPL01004137">
    <property type="protein sequence ID" value="OQR76943.1"/>
    <property type="molecule type" value="Genomic_DNA"/>
</dbReference>
<dbReference type="OrthoDB" id="6503190at2759"/>
<dbReference type="InterPro" id="IPR012674">
    <property type="entry name" value="Calycin"/>
</dbReference>
<dbReference type="Proteomes" id="UP000192247">
    <property type="component" value="Unassembled WGS sequence"/>
</dbReference>
<dbReference type="InParanoid" id="A0A1V9XU21"/>
<name>A0A1V9XU21_9ACAR</name>
<reference evidence="1 2" key="1">
    <citation type="journal article" date="2017" name="Gigascience">
        <title>Draft genome of the honey bee ectoparasitic mite, Tropilaelaps mercedesae, is shaped by the parasitic life history.</title>
        <authorList>
            <person name="Dong X."/>
            <person name="Armstrong S.D."/>
            <person name="Xia D."/>
            <person name="Makepeace B.L."/>
            <person name="Darby A.C."/>
            <person name="Kadowaki T."/>
        </authorList>
    </citation>
    <scope>NUCLEOTIDE SEQUENCE [LARGE SCALE GENOMIC DNA]</scope>
    <source>
        <strain evidence="1">Wuxi-XJTLU</strain>
    </source>
</reference>
<evidence type="ECO:0000313" key="2">
    <source>
        <dbReference type="Proteomes" id="UP000192247"/>
    </source>
</evidence>
<organism evidence="1 2">
    <name type="scientific">Tropilaelaps mercedesae</name>
    <dbReference type="NCBI Taxonomy" id="418985"/>
    <lineage>
        <taxon>Eukaryota</taxon>
        <taxon>Metazoa</taxon>
        <taxon>Ecdysozoa</taxon>
        <taxon>Arthropoda</taxon>
        <taxon>Chelicerata</taxon>
        <taxon>Arachnida</taxon>
        <taxon>Acari</taxon>
        <taxon>Parasitiformes</taxon>
        <taxon>Mesostigmata</taxon>
        <taxon>Gamasina</taxon>
        <taxon>Dermanyssoidea</taxon>
        <taxon>Laelapidae</taxon>
        <taxon>Tropilaelaps</taxon>
    </lineage>
</organism>
<dbReference type="AlphaFoldDB" id="A0A1V9XU21"/>
<gene>
    <name evidence="1" type="ORF">BIW11_07446</name>
</gene>
<keyword evidence="2" id="KW-1185">Reference proteome</keyword>
<proteinExistence type="predicted"/>
<evidence type="ECO:0008006" key="3">
    <source>
        <dbReference type="Google" id="ProtNLM"/>
    </source>
</evidence>
<protein>
    <recommendedName>
        <fullName evidence="3">Lipocalin/cytosolic fatty-acid binding domain-containing protein</fullName>
    </recommendedName>
</protein>
<accession>A0A1V9XU21</accession>
<dbReference type="SUPFAM" id="SSF50814">
    <property type="entry name" value="Lipocalins"/>
    <property type="match status" value="1"/>
</dbReference>
<dbReference type="Gene3D" id="2.40.128.20">
    <property type="match status" value="1"/>
</dbReference>